<dbReference type="GeneID" id="9698807"/>
<gene>
    <name evidence="3" type="ORF">Eint_020670</name>
</gene>
<dbReference type="AlphaFoldDB" id="E0S5T1"/>
<evidence type="ECO:0000256" key="1">
    <source>
        <dbReference type="SAM" id="MobiDB-lite"/>
    </source>
</evidence>
<name>E0S5T1_ENCIT</name>
<accession>E0S5T1</accession>
<feature type="compositionally biased region" description="Basic and acidic residues" evidence="1">
    <location>
        <begin position="9"/>
        <end position="23"/>
    </location>
</feature>
<dbReference type="InterPro" id="IPR003958">
    <property type="entry name" value="CBFA_NFYB_domain"/>
</dbReference>
<evidence type="ECO:0000259" key="2">
    <source>
        <dbReference type="Pfam" id="PF00808"/>
    </source>
</evidence>
<evidence type="ECO:0000313" key="4">
    <source>
        <dbReference type="Proteomes" id="UP000002313"/>
    </source>
</evidence>
<dbReference type="GO" id="GO:0046982">
    <property type="term" value="F:protein heterodimerization activity"/>
    <property type="evidence" value="ECO:0007669"/>
    <property type="project" value="InterPro"/>
</dbReference>
<dbReference type="RefSeq" id="XP_003072426.1">
    <property type="nucleotide sequence ID" value="XM_003072380.1"/>
</dbReference>
<dbReference type="KEGG" id="ein:Eint_020670"/>
<keyword evidence="4" id="KW-1185">Reference proteome</keyword>
<reference evidence="3 4" key="1">
    <citation type="journal article" date="2010" name="Nat. Commun.">
        <title>The complete sequence of the smallest known nuclear genome from the microsporidian Encephalitozoon intestinalis.</title>
        <authorList>
            <person name="Corradi N."/>
            <person name="Pombert J.-F."/>
            <person name="Farinelli L."/>
            <person name="Didier E.S."/>
            <person name="Keeling P.J."/>
        </authorList>
    </citation>
    <scope>NUCLEOTIDE SEQUENCE [LARGE SCALE GENOMIC DNA]</scope>
    <source>
        <strain evidence="3 4">ATCC 50506</strain>
    </source>
</reference>
<proteinExistence type="predicted"/>
<dbReference type="OrthoDB" id="9421954at2759"/>
<reference evidence="3 4" key="2">
    <citation type="journal article" date="2012" name="Proc. Natl. Acad. Sci. U.S.A.">
        <title>Gain and loss of multiple functionally related, horizontally transferred genes in the reduced genomes of two microsporidian parasites.</title>
        <authorList>
            <person name="Pombert J.-F."/>
            <person name="Selman M."/>
            <person name="Burki F."/>
            <person name="Bardell F.T."/>
            <person name="Farinelli L."/>
            <person name="Solter L.F."/>
            <person name="Whitman D.W."/>
            <person name="Weiss L.M."/>
            <person name="Corradi N."/>
            <person name="Keeling P.J."/>
        </authorList>
    </citation>
    <scope>NUCLEOTIDE SEQUENCE [LARGE SCALE GENOMIC DNA]</scope>
    <source>
        <strain evidence="3 4">ATCC 50506</strain>
    </source>
</reference>
<dbReference type="VEuPathDB" id="MicrosporidiaDB:Eint_020670"/>
<feature type="region of interest" description="Disordered" evidence="1">
    <location>
        <begin position="1"/>
        <end position="23"/>
    </location>
</feature>
<dbReference type="Pfam" id="PF00808">
    <property type="entry name" value="CBFD_NFYB_HMF"/>
    <property type="match status" value="1"/>
</dbReference>
<dbReference type="HOGENOM" id="CLU_062828_6_0_1"/>
<dbReference type="SUPFAM" id="SSF47113">
    <property type="entry name" value="Histone-fold"/>
    <property type="match status" value="1"/>
</dbReference>
<feature type="domain" description="Transcription factor CBF/NF-Y/archaeal histone" evidence="2">
    <location>
        <begin position="30"/>
        <end position="88"/>
    </location>
</feature>
<organism evidence="3 4">
    <name type="scientific">Encephalitozoon intestinalis (strain ATCC 50506)</name>
    <name type="common">Microsporidian parasite</name>
    <name type="synonym">Septata intestinalis</name>
    <dbReference type="NCBI Taxonomy" id="876142"/>
    <lineage>
        <taxon>Eukaryota</taxon>
        <taxon>Fungi</taxon>
        <taxon>Fungi incertae sedis</taxon>
        <taxon>Microsporidia</taxon>
        <taxon>Unikaryonidae</taxon>
        <taxon>Encephalitozoon</taxon>
    </lineage>
</organism>
<dbReference type="Proteomes" id="UP000002313">
    <property type="component" value="Chromosome II"/>
</dbReference>
<protein>
    <submittedName>
        <fullName evidence="3">Histone H2A</fullName>
    </submittedName>
</protein>
<sequence>MAMVQGKGGKADPRVMGKDEEHQKSIVKLSQIKKIMKDRTRMRISKDALIGVSACVMYLISEITDGAKNVANTDGKKKVIPKHINHAICNDTELHFVGHDWLIKNGGMKSYISPGDFSVSSKKGGSRD</sequence>
<evidence type="ECO:0000313" key="3">
    <source>
        <dbReference type="EMBL" id="ADM11066.1"/>
    </source>
</evidence>
<dbReference type="InterPro" id="IPR009072">
    <property type="entry name" value="Histone-fold"/>
</dbReference>
<dbReference type="EMBL" id="CP001943">
    <property type="protein sequence ID" value="ADM11066.1"/>
    <property type="molecule type" value="Genomic_DNA"/>
</dbReference>
<dbReference type="Gene3D" id="1.10.20.10">
    <property type="entry name" value="Histone, subunit A"/>
    <property type="match status" value="1"/>
</dbReference>